<gene>
    <name evidence="1" type="ORF">BDM02DRAFT_3127417</name>
</gene>
<sequence length="500" mass="56306">MHQCLHVEEIFHLVVEETVNLGYPSAISLACTCLTFEAAVMEVLWGSHQTDLVDLLRCFPIEVWEIRESDSGKLHFDFRRSPLPSEWKRVNRYASWMRNLNIYEDWAGPTLSPKAWQDLSAISPVHLLPNLQSLEWYSAPDTFIYINLFRSPRLTSLNVRVIPNTPNLVPILGSLPIETLEELRFLDLSGDRAVQDAISNLVLRTTATLRSIEVSSDLSDAAIRHVIRLPNLSDASVTFANLDRPAASRDAIFPSLRTLETRLDDKGGWKYFMEDTMNLESIVLHSLAVLQPEEVVTAFGFLINKGFHRTMHRLSFAVFEPCDLTPPVLAPLLNFGSLTRLSVTSPCDPTQCKSRLTNGALARLAEALPHLVELFLGDAPCASPARGITLAGLRPLSDHCTHLKTLQVHFSAHDVRLDIPDDALSNPSDQPPLGPNHCHLFQLVVGRLPISTSGKSPLIVAYFLHQMFPRLSKILWVDRNSPWKQVQEHVDMFQKYRPKK</sequence>
<reference evidence="1" key="2">
    <citation type="journal article" date="2020" name="Nat. Commun.">
        <title>Large-scale genome sequencing of mycorrhizal fungi provides insights into the early evolution of symbiotic traits.</title>
        <authorList>
            <person name="Miyauchi S."/>
            <person name="Kiss E."/>
            <person name="Kuo A."/>
            <person name="Drula E."/>
            <person name="Kohler A."/>
            <person name="Sanchez-Garcia M."/>
            <person name="Morin E."/>
            <person name="Andreopoulos B."/>
            <person name="Barry K.W."/>
            <person name="Bonito G."/>
            <person name="Buee M."/>
            <person name="Carver A."/>
            <person name="Chen C."/>
            <person name="Cichocki N."/>
            <person name="Clum A."/>
            <person name="Culley D."/>
            <person name="Crous P.W."/>
            <person name="Fauchery L."/>
            <person name="Girlanda M."/>
            <person name="Hayes R.D."/>
            <person name="Keri Z."/>
            <person name="LaButti K."/>
            <person name="Lipzen A."/>
            <person name="Lombard V."/>
            <person name="Magnuson J."/>
            <person name="Maillard F."/>
            <person name="Murat C."/>
            <person name="Nolan M."/>
            <person name="Ohm R.A."/>
            <person name="Pangilinan J."/>
            <person name="Pereira M.F."/>
            <person name="Perotto S."/>
            <person name="Peter M."/>
            <person name="Pfister S."/>
            <person name="Riley R."/>
            <person name="Sitrit Y."/>
            <person name="Stielow J.B."/>
            <person name="Szollosi G."/>
            <person name="Zifcakova L."/>
            <person name="Stursova M."/>
            <person name="Spatafora J.W."/>
            <person name="Tedersoo L."/>
            <person name="Vaario L.M."/>
            <person name="Yamada A."/>
            <person name="Yan M."/>
            <person name="Wang P."/>
            <person name="Xu J."/>
            <person name="Bruns T."/>
            <person name="Baldrian P."/>
            <person name="Vilgalys R."/>
            <person name="Dunand C."/>
            <person name="Henrissat B."/>
            <person name="Grigoriev I.V."/>
            <person name="Hibbett D."/>
            <person name="Nagy L.G."/>
            <person name="Martin F.M."/>
        </authorList>
    </citation>
    <scope>NUCLEOTIDE SEQUENCE</scope>
    <source>
        <strain evidence="1">P2</strain>
    </source>
</reference>
<name>A0ACB6ZM65_THEGA</name>
<keyword evidence="2" id="KW-1185">Reference proteome</keyword>
<evidence type="ECO:0000313" key="1">
    <source>
        <dbReference type="EMBL" id="KAF9650915.1"/>
    </source>
</evidence>
<comment type="caution">
    <text evidence="1">The sequence shown here is derived from an EMBL/GenBank/DDBJ whole genome shotgun (WGS) entry which is preliminary data.</text>
</comment>
<accession>A0ACB6ZM65</accession>
<reference evidence="1" key="1">
    <citation type="submission" date="2019-10" db="EMBL/GenBank/DDBJ databases">
        <authorList>
            <consortium name="DOE Joint Genome Institute"/>
            <person name="Kuo A."/>
            <person name="Miyauchi S."/>
            <person name="Kiss E."/>
            <person name="Drula E."/>
            <person name="Kohler A."/>
            <person name="Sanchez-Garcia M."/>
            <person name="Andreopoulos B."/>
            <person name="Barry K.W."/>
            <person name="Bonito G."/>
            <person name="Buee M."/>
            <person name="Carver A."/>
            <person name="Chen C."/>
            <person name="Cichocki N."/>
            <person name="Clum A."/>
            <person name="Culley D."/>
            <person name="Crous P.W."/>
            <person name="Fauchery L."/>
            <person name="Girlanda M."/>
            <person name="Hayes R."/>
            <person name="Keri Z."/>
            <person name="Labutti K."/>
            <person name="Lipzen A."/>
            <person name="Lombard V."/>
            <person name="Magnuson J."/>
            <person name="Maillard F."/>
            <person name="Morin E."/>
            <person name="Murat C."/>
            <person name="Nolan M."/>
            <person name="Ohm R."/>
            <person name="Pangilinan J."/>
            <person name="Pereira M."/>
            <person name="Perotto S."/>
            <person name="Peter M."/>
            <person name="Riley R."/>
            <person name="Sitrit Y."/>
            <person name="Stielow B."/>
            <person name="Szollosi G."/>
            <person name="Zifcakova L."/>
            <person name="Stursova M."/>
            <person name="Spatafora J.W."/>
            <person name="Tedersoo L."/>
            <person name="Vaario L.-M."/>
            <person name="Yamada A."/>
            <person name="Yan M."/>
            <person name="Wang P."/>
            <person name="Xu J."/>
            <person name="Bruns T."/>
            <person name="Baldrian P."/>
            <person name="Vilgalys R."/>
            <person name="Henrissat B."/>
            <person name="Grigoriev I.V."/>
            <person name="Hibbett D."/>
            <person name="Nagy L.G."/>
            <person name="Martin F.M."/>
        </authorList>
    </citation>
    <scope>NUCLEOTIDE SEQUENCE</scope>
    <source>
        <strain evidence="1">P2</strain>
    </source>
</reference>
<dbReference type="EMBL" id="MU117980">
    <property type="protein sequence ID" value="KAF9650915.1"/>
    <property type="molecule type" value="Genomic_DNA"/>
</dbReference>
<protein>
    <submittedName>
        <fullName evidence="1">Uncharacterized protein</fullName>
    </submittedName>
</protein>
<proteinExistence type="predicted"/>
<organism evidence="1 2">
    <name type="scientific">Thelephora ganbajun</name>
    <name type="common">Ganba fungus</name>
    <dbReference type="NCBI Taxonomy" id="370292"/>
    <lineage>
        <taxon>Eukaryota</taxon>
        <taxon>Fungi</taxon>
        <taxon>Dikarya</taxon>
        <taxon>Basidiomycota</taxon>
        <taxon>Agaricomycotina</taxon>
        <taxon>Agaricomycetes</taxon>
        <taxon>Thelephorales</taxon>
        <taxon>Thelephoraceae</taxon>
        <taxon>Thelephora</taxon>
    </lineage>
</organism>
<dbReference type="Proteomes" id="UP000886501">
    <property type="component" value="Unassembled WGS sequence"/>
</dbReference>
<evidence type="ECO:0000313" key="2">
    <source>
        <dbReference type="Proteomes" id="UP000886501"/>
    </source>
</evidence>